<dbReference type="PANTHER" id="PTHR45856:SF25">
    <property type="entry name" value="FUNGAL LIPASE-LIKE DOMAIN-CONTAINING PROTEIN"/>
    <property type="match status" value="1"/>
</dbReference>
<evidence type="ECO:0000313" key="8">
    <source>
        <dbReference type="Proteomes" id="UP000230002"/>
    </source>
</evidence>
<proteinExistence type="inferred from homology"/>
<reference evidence="7 8" key="1">
    <citation type="journal article" date="2015" name="Sci. Rep.">
        <title>Chromosome-level genome map provides insights into diverse defense mechanisms in the medicinal fungus Ganoderma sinense.</title>
        <authorList>
            <person name="Zhu Y."/>
            <person name="Xu J."/>
            <person name="Sun C."/>
            <person name="Zhou S."/>
            <person name="Xu H."/>
            <person name="Nelson D.R."/>
            <person name="Qian J."/>
            <person name="Song J."/>
            <person name="Luo H."/>
            <person name="Xiang L."/>
            <person name="Li Y."/>
            <person name="Xu Z."/>
            <person name="Ji A."/>
            <person name="Wang L."/>
            <person name="Lu S."/>
            <person name="Hayward A."/>
            <person name="Sun W."/>
            <person name="Li X."/>
            <person name="Schwartz D.C."/>
            <person name="Wang Y."/>
            <person name="Chen S."/>
        </authorList>
    </citation>
    <scope>NUCLEOTIDE SEQUENCE [LARGE SCALE GENOMIC DNA]</scope>
    <source>
        <strain evidence="7 8">ZZ0214-1</strain>
    </source>
</reference>
<comment type="similarity">
    <text evidence="2">Belongs to the AB hydrolase superfamily. Lipase family. Class 3 subfamily.</text>
</comment>
<comment type="catalytic activity">
    <reaction evidence="4">
        <text>a monoacylglycerol + H2O = glycerol + a fatty acid + H(+)</text>
        <dbReference type="Rhea" id="RHEA:15245"/>
        <dbReference type="ChEBI" id="CHEBI:15377"/>
        <dbReference type="ChEBI" id="CHEBI:15378"/>
        <dbReference type="ChEBI" id="CHEBI:17408"/>
        <dbReference type="ChEBI" id="CHEBI:17754"/>
        <dbReference type="ChEBI" id="CHEBI:28868"/>
    </reaction>
</comment>
<dbReference type="OrthoDB" id="426718at2759"/>
<dbReference type="CDD" id="cd00519">
    <property type="entry name" value="Lipase_3"/>
    <property type="match status" value="1"/>
</dbReference>
<comment type="catalytic activity">
    <reaction evidence="3">
        <text>a diacylglycerol + H2O = a monoacylglycerol + a fatty acid + H(+)</text>
        <dbReference type="Rhea" id="RHEA:32731"/>
        <dbReference type="ChEBI" id="CHEBI:15377"/>
        <dbReference type="ChEBI" id="CHEBI:15378"/>
        <dbReference type="ChEBI" id="CHEBI:17408"/>
        <dbReference type="ChEBI" id="CHEBI:18035"/>
        <dbReference type="ChEBI" id="CHEBI:28868"/>
    </reaction>
</comment>
<dbReference type="Pfam" id="PF01764">
    <property type="entry name" value="Lipase_3"/>
    <property type="match status" value="1"/>
</dbReference>
<keyword evidence="8" id="KW-1185">Reference proteome</keyword>
<dbReference type="AlphaFoldDB" id="A0A2G8S3D2"/>
<feature type="signal peptide" evidence="5">
    <location>
        <begin position="1"/>
        <end position="19"/>
    </location>
</feature>
<evidence type="ECO:0000313" key="7">
    <source>
        <dbReference type="EMBL" id="PIL28254.1"/>
    </source>
</evidence>
<feature type="chain" id="PRO_5013580539" description="Fungal lipase-type domain-containing protein" evidence="5">
    <location>
        <begin position="20"/>
        <end position="304"/>
    </location>
</feature>
<dbReference type="STRING" id="1077348.A0A2G8S3D2"/>
<name>A0A2G8S3D2_9APHY</name>
<comment type="caution">
    <text evidence="7">The sequence shown here is derived from an EMBL/GenBank/DDBJ whole genome shotgun (WGS) entry which is preliminary data.</text>
</comment>
<dbReference type="InterPro" id="IPR029058">
    <property type="entry name" value="AB_hydrolase_fold"/>
</dbReference>
<accession>A0A2G8S3D2</accession>
<dbReference type="Proteomes" id="UP000230002">
    <property type="component" value="Unassembled WGS sequence"/>
</dbReference>
<dbReference type="EMBL" id="AYKW01000026">
    <property type="protein sequence ID" value="PIL28254.1"/>
    <property type="molecule type" value="Genomic_DNA"/>
</dbReference>
<organism evidence="7 8">
    <name type="scientific">Ganoderma sinense ZZ0214-1</name>
    <dbReference type="NCBI Taxonomy" id="1077348"/>
    <lineage>
        <taxon>Eukaryota</taxon>
        <taxon>Fungi</taxon>
        <taxon>Dikarya</taxon>
        <taxon>Basidiomycota</taxon>
        <taxon>Agaricomycotina</taxon>
        <taxon>Agaricomycetes</taxon>
        <taxon>Polyporales</taxon>
        <taxon>Polyporaceae</taxon>
        <taxon>Ganoderma</taxon>
    </lineage>
</organism>
<dbReference type="InterPro" id="IPR002921">
    <property type="entry name" value="Fungal_lipase-type"/>
</dbReference>
<keyword evidence="5" id="KW-0732">Signal</keyword>
<evidence type="ECO:0000256" key="2">
    <source>
        <dbReference type="ARBA" id="ARBA00043996"/>
    </source>
</evidence>
<dbReference type="PANTHER" id="PTHR45856">
    <property type="entry name" value="ALPHA/BETA-HYDROLASES SUPERFAMILY PROTEIN"/>
    <property type="match status" value="1"/>
</dbReference>
<evidence type="ECO:0000256" key="5">
    <source>
        <dbReference type="SAM" id="SignalP"/>
    </source>
</evidence>
<evidence type="ECO:0000256" key="4">
    <source>
        <dbReference type="ARBA" id="ARBA00048461"/>
    </source>
</evidence>
<evidence type="ECO:0000256" key="3">
    <source>
        <dbReference type="ARBA" id="ARBA00047591"/>
    </source>
</evidence>
<dbReference type="Gene3D" id="3.40.50.1820">
    <property type="entry name" value="alpha/beta hydrolase"/>
    <property type="match status" value="1"/>
</dbReference>
<feature type="domain" description="Fungal lipase-type" evidence="6">
    <location>
        <begin position="100"/>
        <end position="240"/>
    </location>
</feature>
<protein>
    <recommendedName>
        <fullName evidence="6">Fungal lipase-type domain-containing protein</fullName>
    </recommendedName>
</protein>
<dbReference type="GO" id="GO:0006629">
    <property type="term" value="P:lipid metabolic process"/>
    <property type="evidence" value="ECO:0007669"/>
    <property type="project" value="InterPro"/>
</dbReference>
<gene>
    <name evidence="7" type="ORF">GSI_09666</name>
</gene>
<dbReference type="InterPro" id="IPR051218">
    <property type="entry name" value="Sec_MonoDiacylglyc_Lipase"/>
</dbReference>
<sequence length="304" mass="33011">MFRLSQYSTLLALSTRALALPSLVTRVATRISDSQLASYAPFTQFARAAYCPSSKISPWNCGEACSSSENKDFQTKLVGGDGNAIQLYYVGYWPTQNAVVVAHQGTDPYKLSADLTDFRFFWKNLNSTLFPGVPSDVFVHGGFAEEHVKTATTILDTVKALLSSSNASTVISIGHSLGAALAELDAIFFTLNLPGVYVKSVTYGTPRVGNDKWAGLFDARVPDFVRINNMKDPVPTLPYEFLGFHHPHGEIHLAGPGEAYSCPGDDDATDSECTISQVLTPLQWNVDDHNGPYEGISIGTAWCN</sequence>
<dbReference type="SUPFAM" id="SSF53474">
    <property type="entry name" value="alpha/beta-Hydrolases"/>
    <property type="match status" value="1"/>
</dbReference>
<evidence type="ECO:0000256" key="1">
    <source>
        <dbReference type="ARBA" id="ARBA00023157"/>
    </source>
</evidence>
<keyword evidence="1" id="KW-1015">Disulfide bond</keyword>
<evidence type="ECO:0000259" key="6">
    <source>
        <dbReference type="Pfam" id="PF01764"/>
    </source>
</evidence>